<feature type="domain" description="DNA helicase Pif1-like DEAD-box helicase" evidence="2">
    <location>
        <begin position="193"/>
        <end position="254"/>
    </location>
</feature>
<name>A0A0D6LN97_9BILA</name>
<dbReference type="GO" id="GO:0000723">
    <property type="term" value="P:telomere maintenance"/>
    <property type="evidence" value="ECO:0007669"/>
    <property type="project" value="InterPro"/>
</dbReference>
<dbReference type="GO" id="GO:0016887">
    <property type="term" value="F:ATP hydrolysis activity"/>
    <property type="evidence" value="ECO:0007669"/>
    <property type="project" value="RHEA"/>
</dbReference>
<accession>A0A0D6LN97</accession>
<proteinExistence type="inferred from homology"/>
<comment type="similarity">
    <text evidence="1">Belongs to the helicase family.</text>
</comment>
<keyword evidence="1" id="KW-0347">Helicase</keyword>
<dbReference type="Proteomes" id="UP000054495">
    <property type="component" value="Unassembled WGS sequence"/>
</dbReference>
<keyword evidence="1" id="KW-0233">DNA recombination</keyword>
<dbReference type="GO" id="GO:0043139">
    <property type="term" value="F:5'-3' DNA helicase activity"/>
    <property type="evidence" value="ECO:0007669"/>
    <property type="project" value="UniProtKB-EC"/>
</dbReference>
<dbReference type="EMBL" id="KE125031">
    <property type="protein sequence ID" value="EPB72683.1"/>
    <property type="molecule type" value="Genomic_DNA"/>
</dbReference>
<evidence type="ECO:0000256" key="1">
    <source>
        <dbReference type="RuleBase" id="RU363044"/>
    </source>
</evidence>
<dbReference type="GO" id="GO:0006281">
    <property type="term" value="P:DNA repair"/>
    <property type="evidence" value="ECO:0007669"/>
    <property type="project" value="UniProtKB-KW"/>
</dbReference>
<organism evidence="3 4">
    <name type="scientific">Ancylostoma ceylanicum</name>
    <dbReference type="NCBI Taxonomy" id="53326"/>
    <lineage>
        <taxon>Eukaryota</taxon>
        <taxon>Metazoa</taxon>
        <taxon>Ecdysozoa</taxon>
        <taxon>Nematoda</taxon>
        <taxon>Chromadorea</taxon>
        <taxon>Rhabditida</taxon>
        <taxon>Rhabditina</taxon>
        <taxon>Rhabditomorpha</taxon>
        <taxon>Strongyloidea</taxon>
        <taxon>Ancylostomatidae</taxon>
        <taxon>Ancylostomatinae</taxon>
        <taxon>Ancylostoma</taxon>
    </lineage>
</organism>
<comment type="catalytic activity">
    <reaction evidence="1">
        <text>ATP + H2O = ADP + phosphate + H(+)</text>
        <dbReference type="Rhea" id="RHEA:13065"/>
        <dbReference type="ChEBI" id="CHEBI:15377"/>
        <dbReference type="ChEBI" id="CHEBI:15378"/>
        <dbReference type="ChEBI" id="CHEBI:30616"/>
        <dbReference type="ChEBI" id="CHEBI:43474"/>
        <dbReference type="ChEBI" id="CHEBI:456216"/>
        <dbReference type="EC" id="5.6.2.3"/>
    </reaction>
</comment>
<dbReference type="PANTHER" id="PTHR10492:SF57">
    <property type="entry name" value="ATP-DEPENDENT DNA HELICASE"/>
    <property type="match status" value="1"/>
</dbReference>
<sequence>MFVVSPQDRERYALRHLPVNTRKARSLEDLRTVRREDGQRVLWESFKGNLSEDYWNRGASEEESEAAAYYDIEELIVGGRRRLTQRPLFILPSRMCSQGSTPLCCSESTTGATSPSIPSVALYFPQWQIHSNQNCSSSTDQEAVATRTCTDASSKCLLKKKQQSDLHCVDRNRRKSVSEWEDCSFTVQTDIGNDLKTSSMKREQKDRRALTEVNVMIWDEASMIPRKALGTVDELLRDIMQNEQSFGGKAMVLGASSVVAFHRLGTIIISNMGVTTGDNEWYDFLLKIGSCTENDEDERTASPSGIICAGNIVSAVNAETIDARDMDSLSIRAILAPKNRNVDQLNAEVLSRIVVRKGYTRALMKR</sequence>
<keyword evidence="1" id="KW-0378">Hydrolase</keyword>
<comment type="cofactor">
    <cofactor evidence="1">
        <name>Mg(2+)</name>
        <dbReference type="ChEBI" id="CHEBI:18420"/>
    </cofactor>
</comment>
<evidence type="ECO:0000313" key="3">
    <source>
        <dbReference type="EMBL" id="EPB72683.1"/>
    </source>
</evidence>
<dbReference type="Pfam" id="PF05970">
    <property type="entry name" value="PIF1"/>
    <property type="match status" value="1"/>
</dbReference>
<protein>
    <recommendedName>
        <fullName evidence="1">ATP-dependent DNA helicase</fullName>
        <ecNumber evidence="1">5.6.2.3</ecNumber>
    </recommendedName>
</protein>
<dbReference type="GO" id="GO:0005524">
    <property type="term" value="F:ATP binding"/>
    <property type="evidence" value="ECO:0007669"/>
    <property type="project" value="UniProtKB-KW"/>
</dbReference>
<evidence type="ECO:0000313" key="4">
    <source>
        <dbReference type="Proteomes" id="UP000054495"/>
    </source>
</evidence>
<keyword evidence="1" id="KW-0227">DNA damage</keyword>
<dbReference type="AlphaFoldDB" id="A0A0D6LN97"/>
<reference evidence="3 4" key="1">
    <citation type="submission" date="2013-05" db="EMBL/GenBank/DDBJ databases">
        <title>Draft genome of the parasitic nematode Anyclostoma ceylanicum.</title>
        <authorList>
            <person name="Mitreva M."/>
        </authorList>
    </citation>
    <scope>NUCLEOTIDE SEQUENCE [LARGE SCALE GENOMIC DNA]</scope>
</reference>
<dbReference type="EC" id="5.6.2.3" evidence="1"/>
<dbReference type="PANTHER" id="PTHR10492">
    <property type="match status" value="1"/>
</dbReference>
<dbReference type="GO" id="GO:0006310">
    <property type="term" value="P:DNA recombination"/>
    <property type="evidence" value="ECO:0007669"/>
    <property type="project" value="UniProtKB-KW"/>
</dbReference>
<keyword evidence="1" id="KW-0547">Nucleotide-binding</keyword>
<evidence type="ECO:0000259" key="2">
    <source>
        <dbReference type="Pfam" id="PF05970"/>
    </source>
</evidence>
<gene>
    <name evidence="3" type="ORF">ANCCEY_08236</name>
</gene>
<keyword evidence="1" id="KW-0234">DNA repair</keyword>
<keyword evidence="1" id="KW-0067">ATP-binding</keyword>
<keyword evidence="4" id="KW-1185">Reference proteome</keyword>
<dbReference type="InterPro" id="IPR010285">
    <property type="entry name" value="DNA_helicase_pif1-like_DEAD"/>
</dbReference>